<dbReference type="SUPFAM" id="SSF57850">
    <property type="entry name" value="RING/U-box"/>
    <property type="match status" value="1"/>
</dbReference>
<dbReference type="SMART" id="SM00184">
    <property type="entry name" value="RING"/>
    <property type="match status" value="1"/>
</dbReference>
<dbReference type="InterPro" id="IPR001841">
    <property type="entry name" value="Znf_RING"/>
</dbReference>
<dbReference type="Proteomes" id="UP000654075">
    <property type="component" value="Unassembled WGS sequence"/>
</dbReference>
<evidence type="ECO:0000256" key="3">
    <source>
        <dbReference type="ARBA" id="ARBA00022833"/>
    </source>
</evidence>
<feature type="compositionally biased region" description="Low complexity" evidence="5">
    <location>
        <begin position="65"/>
        <end position="81"/>
    </location>
</feature>
<keyword evidence="3" id="KW-0862">Zinc</keyword>
<sequence length="326" mass="35246">ASKLRAHFEGTGQEASGVPGVFPRVRAVPPPPPRAPVVGSRFSSIDGLPLGQGRANRTRSRSRSPRAGAASESRGGFPSSSSRRRGALYFVEAFAHRTLARCEACSLGLAQGLEAASGYPMQRTFVLGFRLARVPPGEAPVRWSHTSAECLARLGLPQIRSSDAELDVVFSPDVTDSARAAVLQRLVARPAEVSGAGCGSSMTQADAGQFLRVERWTYAASALQRRWSNMVELAQRRHDEAGVDHVVVGRDLAHLLPRVRLLEEDLARMGGSEGARPLCVICMQDFVESEEIVRLPCAHLFHAGCASEWLRRRPVCPLDLSPAWPA</sequence>
<dbReference type="InterPro" id="IPR051834">
    <property type="entry name" value="RING_finger_E3_ligase"/>
</dbReference>
<protein>
    <recommendedName>
        <fullName evidence="6">RING-type domain-containing protein</fullName>
    </recommendedName>
</protein>
<dbReference type="InterPro" id="IPR013083">
    <property type="entry name" value="Znf_RING/FYVE/PHD"/>
</dbReference>
<reference evidence="7" key="1">
    <citation type="submission" date="2021-02" db="EMBL/GenBank/DDBJ databases">
        <authorList>
            <person name="Dougan E. K."/>
            <person name="Rhodes N."/>
            <person name="Thang M."/>
            <person name="Chan C."/>
        </authorList>
    </citation>
    <scope>NUCLEOTIDE SEQUENCE</scope>
</reference>
<dbReference type="GO" id="GO:0008270">
    <property type="term" value="F:zinc ion binding"/>
    <property type="evidence" value="ECO:0007669"/>
    <property type="project" value="UniProtKB-KW"/>
</dbReference>
<dbReference type="Pfam" id="PF13639">
    <property type="entry name" value="zf-RING_2"/>
    <property type="match status" value="1"/>
</dbReference>
<keyword evidence="8" id="KW-1185">Reference proteome</keyword>
<dbReference type="PROSITE" id="PS50089">
    <property type="entry name" value="ZF_RING_2"/>
    <property type="match status" value="1"/>
</dbReference>
<keyword evidence="1" id="KW-0479">Metal-binding</keyword>
<dbReference type="PANTHER" id="PTHR45931">
    <property type="entry name" value="SI:CH211-59O9.10"/>
    <property type="match status" value="1"/>
</dbReference>
<dbReference type="GO" id="GO:0005634">
    <property type="term" value="C:nucleus"/>
    <property type="evidence" value="ECO:0007669"/>
    <property type="project" value="TreeGrafter"/>
</dbReference>
<feature type="domain" description="RING-type" evidence="6">
    <location>
        <begin position="279"/>
        <end position="319"/>
    </location>
</feature>
<dbReference type="GO" id="GO:0006511">
    <property type="term" value="P:ubiquitin-dependent protein catabolic process"/>
    <property type="evidence" value="ECO:0007669"/>
    <property type="project" value="TreeGrafter"/>
</dbReference>
<keyword evidence="2 4" id="KW-0863">Zinc-finger</keyword>
<evidence type="ECO:0000256" key="4">
    <source>
        <dbReference type="PROSITE-ProRule" id="PRU00175"/>
    </source>
</evidence>
<evidence type="ECO:0000313" key="7">
    <source>
        <dbReference type="EMBL" id="CAE8638596.1"/>
    </source>
</evidence>
<gene>
    <name evidence="7" type="ORF">PGLA1383_LOCUS53761</name>
</gene>
<evidence type="ECO:0000256" key="2">
    <source>
        <dbReference type="ARBA" id="ARBA00022771"/>
    </source>
</evidence>
<dbReference type="AlphaFoldDB" id="A0A813HLY6"/>
<evidence type="ECO:0000313" key="8">
    <source>
        <dbReference type="Proteomes" id="UP000654075"/>
    </source>
</evidence>
<dbReference type="OrthoDB" id="303908at2759"/>
<accession>A0A813HLY6</accession>
<evidence type="ECO:0000256" key="5">
    <source>
        <dbReference type="SAM" id="MobiDB-lite"/>
    </source>
</evidence>
<dbReference type="EMBL" id="CAJNNV010032014">
    <property type="protein sequence ID" value="CAE8638596.1"/>
    <property type="molecule type" value="Genomic_DNA"/>
</dbReference>
<comment type="caution">
    <text evidence="7">The sequence shown here is derived from an EMBL/GenBank/DDBJ whole genome shotgun (WGS) entry which is preliminary data.</text>
</comment>
<dbReference type="GO" id="GO:0061630">
    <property type="term" value="F:ubiquitin protein ligase activity"/>
    <property type="evidence" value="ECO:0007669"/>
    <property type="project" value="TreeGrafter"/>
</dbReference>
<evidence type="ECO:0000256" key="1">
    <source>
        <dbReference type="ARBA" id="ARBA00022723"/>
    </source>
</evidence>
<dbReference type="PANTHER" id="PTHR45931:SF3">
    <property type="entry name" value="RING ZINC FINGER-CONTAINING PROTEIN"/>
    <property type="match status" value="1"/>
</dbReference>
<feature type="compositionally biased region" description="Low complexity" evidence="5">
    <location>
        <begin position="17"/>
        <end position="27"/>
    </location>
</feature>
<name>A0A813HLY6_POLGL</name>
<dbReference type="Gene3D" id="3.30.40.10">
    <property type="entry name" value="Zinc/RING finger domain, C3HC4 (zinc finger)"/>
    <property type="match status" value="1"/>
</dbReference>
<feature type="region of interest" description="Disordered" evidence="5">
    <location>
        <begin position="1"/>
        <end position="82"/>
    </location>
</feature>
<proteinExistence type="predicted"/>
<organism evidence="7 8">
    <name type="scientific">Polarella glacialis</name>
    <name type="common">Dinoflagellate</name>
    <dbReference type="NCBI Taxonomy" id="89957"/>
    <lineage>
        <taxon>Eukaryota</taxon>
        <taxon>Sar</taxon>
        <taxon>Alveolata</taxon>
        <taxon>Dinophyceae</taxon>
        <taxon>Suessiales</taxon>
        <taxon>Suessiaceae</taxon>
        <taxon>Polarella</taxon>
    </lineage>
</organism>
<evidence type="ECO:0000259" key="6">
    <source>
        <dbReference type="PROSITE" id="PS50089"/>
    </source>
</evidence>
<feature type="non-terminal residue" evidence="7">
    <location>
        <position position="1"/>
    </location>
</feature>